<dbReference type="STRING" id="472705.GCA_001743465_01037"/>
<feature type="domain" description="HTH lysR-type" evidence="5">
    <location>
        <begin position="110"/>
        <end position="167"/>
    </location>
</feature>
<sequence length="408" mass="45096">MENDKPEFSIKIMQIRAFCMIADYGTISEASINLFRTQSAITRSLRDLEHSLQTPLFERHASGMLLTEMGKCALPRARRAITELHAIPPILSKMRRRDNGREEAEPIWLFNLRRLQIFLALDRLHHTQSVATLLGISQPAVSAALKVLEKGAGMPLFQRTPKGMMPTSAGQEIAPFISRALNEIRHIPEDLAAQRGILTGTVHVGALPLCRSSLLPLAITRLVTRYPGIKVVTNESAFNALIKELRAGDLDFILGALRQHHSASDIQNQVLFDEELILLTRPHHPLSGRPVTPEDLQQAQWILPRENSPARHLLDRAFQAAGMPAPQPVVESGDLAIVRGLLLNSDMVAVVSSHQLEYELQAGILTPLAVNLPDTRREIGLTFRPGALHSPATQALLRCIDETLALTA</sequence>
<comment type="caution">
    <text evidence="6">The sequence shown here is derived from an EMBL/GenBank/DDBJ whole genome shotgun (WGS) entry which is preliminary data.</text>
</comment>
<dbReference type="InterPro" id="IPR037405">
    <property type="entry name" value="GbpR_PBP2"/>
</dbReference>
<dbReference type="InterPro" id="IPR005119">
    <property type="entry name" value="LysR_subst-bd"/>
</dbReference>
<dbReference type="SUPFAM" id="SSF53850">
    <property type="entry name" value="Periplasmic binding protein-like II"/>
    <property type="match status" value="1"/>
</dbReference>
<evidence type="ECO:0000256" key="4">
    <source>
        <dbReference type="ARBA" id="ARBA00023163"/>
    </source>
</evidence>
<dbReference type="Proteomes" id="UP000193933">
    <property type="component" value="Unassembled WGS sequence"/>
</dbReference>
<dbReference type="Gene3D" id="3.40.190.10">
    <property type="entry name" value="Periplasmic binding protein-like II"/>
    <property type="match status" value="2"/>
</dbReference>
<name>A0A1X1BYX8_9GAMM</name>
<protein>
    <submittedName>
        <fullName evidence="6">LysR family transcriptional regulator</fullName>
    </submittedName>
</protein>
<reference evidence="6 7" key="1">
    <citation type="journal article" date="2017" name="Antonie Van Leeuwenhoek">
        <title>Phylogenomic resolution of the bacterial genus Pantoea and its relationship with Erwinia and Tatumella.</title>
        <authorList>
            <person name="Palmer M."/>
            <person name="Steenkamp E.T."/>
            <person name="Coetzee M.P."/>
            <person name="Chan W.Y."/>
            <person name="van Zyl E."/>
            <person name="De Maayer P."/>
            <person name="Coutinho T.A."/>
            <person name="Blom J."/>
            <person name="Smits T.H."/>
            <person name="Duffy B."/>
            <person name="Venter S.N."/>
        </authorList>
    </citation>
    <scope>NUCLEOTIDE SEQUENCE [LARGE SCALE GENOMIC DNA]</scope>
    <source>
        <strain evidence="6 7">LMG 24534</strain>
    </source>
</reference>
<dbReference type="InterPro" id="IPR036388">
    <property type="entry name" value="WH-like_DNA-bd_sf"/>
</dbReference>
<dbReference type="AlphaFoldDB" id="A0A1X1BYX8"/>
<proteinExistence type="inferred from homology"/>
<keyword evidence="2" id="KW-0805">Transcription regulation</keyword>
<dbReference type="RefSeq" id="WP_094120027.1">
    <property type="nucleotide sequence ID" value="NZ_MLFN01000011.1"/>
</dbReference>
<dbReference type="SUPFAM" id="SSF46785">
    <property type="entry name" value="Winged helix' DNA-binding domain"/>
    <property type="match status" value="2"/>
</dbReference>
<gene>
    <name evidence="6" type="ORF">HA41_05995</name>
</gene>
<dbReference type="InterPro" id="IPR050950">
    <property type="entry name" value="HTH-type_LysR_regulators"/>
</dbReference>
<dbReference type="GO" id="GO:0003677">
    <property type="term" value="F:DNA binding"/>
    <property type="evidence" value="ECO:0007669"/>
    <property type="project" value="UniProtKB-KW"/>
</dbReference>
<dbReference type="EMBL" id="MLFN01000011">
    <property type="protein sequence ID" value="ORM54124.1"/>
    <property type="molecule type" value="Genomic_DNA"/>
</dbReference>
<evidence type="ECO:0000313" key="6">
    <source>
        <dbReference type="EMBL" id="ORM54124.1"/>
    </source>
</evidence>
<dbReference type="GO" id="GO:0003700">
    <property type="term" value="F:DNA-binding transcription factor activity"/>
    <property type="evidence" value="ECO:0007669"/>
    <property type="project" value="InterPro"/>
</dbReference>
<evidence type="ECO:0000259" key="5">
    <source>
        <dbReference type="PROSITE" id="PS50931"/>
    </source>
</evidence>
<dbReference type="CDD" id="cd08435">
    <property type="entry name" value="PBP2_GbpR"/>
    <property type="match status" value="1"/>
</dbReference>
<dbReference type="Pfam" id="PF03466">
    <property type="entry name" value="LysR_substrate"/>
    <property type="match status" value="1"/>
</dbReference>
<dbReference type="PANTHER" id="PTHR30419">
    <property type="entry name" value="HTH-TYPE TRANSCRIPTIONAL REGULATOR YBHD"/>
    <property type="match status" value="1"/>
</dbReference>
<evidence type="ECO:0000256" key="2">
    <source>
        <dbReference type="ARBA" id="ARBA00023015"/>
    </source>
</evidence>
<evidence type="ECO:0000256" key="1">
    <source>
        <dbReference type="ARBA" id="ARBA00009437"/>
    </source>
</evidence>
<dbReference type="PANTHER" id="PTHR30419:SF14">
    <property type="entry name" value="LYSR FAMILY TRANSCRIPTIONAL REGULATOR"/>
    <property type="match status" value="1"/>
</dbReference>
<dbReference type="InterPro" id="IPR000847">
    <property type="entry name" value="LysR_HTH_N"/>
</dbReference>
<dbReference type="Gene3D" id="1.10.10.10">
    <property type="entry name" value="Winged helix-like DNA-binding domain superfamily/Winged helix DNA-binding domain"/>
    <property type="match status" value="2"/>
</dbReference>
<evidence type="ECO:0000256" key="3">
    <source>
        <dbReference type="ARBA" id="ARBA00023125"/>
    </source>
</evidence>
<dbReference type="InterPro" id="IPR036390">
    <property type="entry name" value="WH_DNA-bd_sf"/>
</dbReference>
<dbReference type="Pfam" id="PF00126">
    <property type="entry name" value="HTH_1"/>
    <property type="match status" value="2"/>
</dbReference>
<dbReference type="PROSITE" id="PS50931">
    <property type="entry name" value="HTH_LYSR"/>
    <property type="match status" value="2"/>
</dbReference>
<dbReference type="OrthoDB" id="5914299at2"/>
<feature type="domain" description="HTH lysR-type" evidence="5">
    <location>
        <begin position="10"/>
        <end position="67"/>
    </location>
</feature>
<evidence type="ECO:0000313" key="7">
    <source>
        <dbReference type="Proteomes" id="UP000193933"/>
    </source>
</evidence>
<dbReference type="GO" id="GO:0005829">
    <property type="term" value="C:cytosol"/>
    <property type="evidence" value="ECO:0007669"/>
    <property type="project" value="TreeGrafter"/>
</dbReference>
<organism evidence="6 7">
    <name type="scientific">Pantoea conspicua</name>
    <dbReference type="NCBI Taxonomy" id="472705"/>
    <lineage>
        <taxon>Bacteria</taxon>
        <taxon>Pseudomonadati</taxon>
        <taxon>Pseudomonadota</taxon>
        <taxon>Gammaproteobacteria</taxon>
        <taxon>Enterobacterales</taxon>
        <taxon>Erwiniaceae</taxon>
        <taxon>Pantoea</taxon>
    </lineage>
</organism>
<keyword evidence="3" id="KW-0238">DNA-binding</keyword>
<accession>A0A1X1BYX8</accession>
<comment type="similarity">
    <text evidence="1">Belongs to the LysR transcriptional regulatory family.</text>
</comment>
<keyword evidence="4" id="KW-0804">Transcription</keyword>
<keyword evidence="7" id="KW-1185">Reference proteome</keyword>